<dbReference type="AlphaFoldDB" id="A0A2M8QDA5"/>
<dbReference type="PANTHER" id="PTHR43386">
    <property type="entry name" value="OLIGOPEPTIDE TRANSPORT SYSTEM PERMEASE PROTEIN APPC"/>
    <property type="match status" value="1"/>
</dbReference>
<sequence length="314" mass="33354">MRESIPAPGMGATAREASRLRVQSPFARTMRRLLHNRSAQIGLAIISLLVLVAIFADAIAPYAYDQQIRQSGLRRRSPPCIHLLGCDSNKPQLIMGLDGNFRDLFSRVVYGSRLSLQIGFLTTGAAILIGTLLGAAAGYAGGWADNVIMRAMDVLLAFPSLLLAIAIVSVLGPGLINTLLAVAIVSIPIYARVVRSSVLSVKEMDYIAASRALGASPLRILFVRVLPNALTPVIVVGTLGIATAILDAAGLSFLGLGAQPPTPEWGLMLGEERNSVFNAPHLVFFPGIAIMVTVLGFNLLGDGLRDALDPRRKA</sequence>
<evidence type="ECO:0000313" key="10">
    <source>
        <dbReference type="Proteomes" id="UP000230790"/>
    </source>
</evidence>
<dbReference type="EMBL" id="PGTN01000035">
    <property type="protein sequence ID" value="PJF47795.1"/>
    <property type="molecule type" value="Genomic_DNA"/>
</dbReference>
<comment type="similarity">
    <text evidence="7">Belongs to the binding-protein-dependent transport system permease family.</text>
</comment>
<proteinExistence type="inferred from homology"/>
<keyword evidence="5 7" id="KW-1133">Transmembrane helix</keyword>
<dbReference type="GO" id="GO:0055085">
    <property type="term" value="P:transmembrane transport"/>
    <property type="evidence" value="ECO:0007669"/>
    <property type="project" value="InterPro"/>
</dbReference>
<dbReference type="SUPFAM" id="SSF161098">
    <property type="entry name" value="MetI-like"/>
    <property type="match status" value="1"/>
</dbReference>
<feature type="transmembrane region" description="Helical" evidence="7">
    <location>
        <begin position="175"/>
        <end position="194"/>
    </location>
</feature>
<keyword evidence="6 7" id="KW-0472">Membrane</keyword>
<dbReference type="GO" id="GO:0005886">
    <property type="term" value="C:plasma membrane"/>
    <property type="evidence" value="ECO:0007669"/>
    <property type="project" value="UniProtKB-SubCell"/>
</dbReference>
<dbReference type="InterPro" id="IPR050366">
    <property type="entry name" value="BP-dependent_transpt_permease"/>
</dbReference>
<evidence type="ECO:0000256" key="7">
    <source>
        <dbReference type="RuleBase" id="RU363032"/>
    </source>
</evidence>
<dbReference type="PANTHER" id="PTHR43386:SF1">
    <property type="entry name" value="D,D-DIPEPTIDE TRANSPORT SYSTEM PERMEASE PROTEIN DDPC-RELATED"/>
    <property type="match status" value="1"/>
</dbReference>
<dbReference type="CDD" id="cd06261">
    <property type="entry name" value="TM_PBP2"/>
    <property type="match status" value="1"/>
</dbReference>
<evidence type="ECO:0000256" key="6">
    <source>
        <dbReference type="ARBA" id="ARBA00023136"/>
    </source>
</evidence>
<dbReference type="PROSITE" id="PS50928">
    <property type="entry name" value="ABC_TM1"/>
    <property type="match status" value="1"/>
</dbReference>
<feature type="transmembrane region" description="Helical" evidence="7">
    <location>
        <begin position="41"/>
        <end position="64"/>
    </location>
</feature>
<evidence type="ECO:0000256" key="5">
    <source>
        <dbReference type="ARBA" id="ARBA00022989"/>
    </source>
</evidence>
<evidence type="ECO:0000256" key="2">
    <source>
        <dbReference type="ARBA" id="ARBA00022448"/>
    </source>
</evidence>
<dbReference type="InterPro" id="IPR000515">
    <property type="entry name" value="MetI-like"/>
</dbReference>
<gene>
    <name evidence="9" type="ORF">CUN48_06860</name>
</gene>
<feature type="transmembrane region" description="Helical" evidence="7">
    <location>
        <begin position="114"/>
        <end position="139"/>
    </location>
</feature>
<evidence type="ECO:0000256" key="4">
    <source>
        <dbReference type="ARBA" id="ARBA00022692"/>
    </source>
</evidence>
<keyword evidence="2 7" id="KW-0813">Transport</keyword>
<dbReference type="Pfam" id="PF12911">
    <property type="entry name" value="OppC_N"/>
    <property type="match status" value="1"/>
</dbReference>
<organism evidence="9 10">
    <name type="scientific">Candidatus Thermofonsia Clade 3 bacterium</name>
    <dbReference type="NCBI Taxonomy" id="2364212"/>
    <lineage>
        <taxon>Bacteria</taxon>
        <taxon>Bacillati</taxon>
        <taxon>Chloroflexota</taxon>
        <taxon>Candidatus Thermofontia</taxon>
        <taxon>Candidatus Thermofonsia Clade 3</taxon>
    </lineage>
</organism>
<accession>A0A2M8QDA5</accession>
<protein>
    <submittedName>
        <fullName evidence="9">Diguanylate cyclase</fullName>
    </submittedName>
</protein>
<dbReference type="Pfam" id="PF00528">
    <property type="entry name" value="BPD_transp_1"/>
    <property type="match status" value="1"/>
</dbReference>
<reference evidence="9 10" key="1">
    <citation type="submission" date="2017-11" db="EMBL/GenBank/DDBJ databases">
        <title>Evolution of Phototrophy in the Chloroflexi Phylum Driven by Horizontal Gene Transfer.</title>
        <authorList>
            <person name="Ward L.M."/>
            <person name="Hemp J."/>
            <person name="Shih P.M."/>
            <person name="Mcglynn S.E."/>
            <person name="Fischer W."/>
        </authorList>
    </citation>
    <scope>NUCLEOTIDE SEQUENCE [LARGE SCALE GENOMIC DNA]</scope>
    <source>
        <strain evidence="9">JP3_7</strain>
    </source>
</reference>
<evidence type="ECO:0000313" key="9">
    <source>
        <dbReference type="EMBL" id="PJF47795.1"/>
    </source>
</evidence>
<evidence type="ECO:0000256" key="1">
    <source>
        <dbReference type="ARBA" id="ARBA00004651"/>
    </source>
</evidence>
<dbReference type="Proteomes" id="UP000230790">
    <property type="component" value="Unassembled WGS sequence"/>
</dbReference>
<feature type="transmembrane region" description="Helical" evidence="7">
    <location>
        <begin position="276"/>
        <end position="301"/>
    </location>
</feature>
<dbReference type="InterPro" id="IPR025966">
    <property type="entry name" value="OppC_N"/>
</dbReference>
<keyword evidence="3" id="KW-1003">Cell membrane</keyword>
<feature type="domain" description="ABC transmembrane type-1" evidence="8">
    <location>
        <begin position="112"/>
        <end position="301"/>
    </location>
</feature>
<feature type="transmembrane region" description="Helical" evidence="7">
    <location>
        <begin position="229"/>
        <end position="256"/>
    </location>
</feature>
<dbReference type="Gene3D" id="1.10.3720.10">
    <property type="entry name" value="MetI-like"/>
    <property type="match status" value="1"/>
</dbReference>
<dbReference type="InterPro" id="IPR035906">
    <property type="entry name" value="MetI-like_sf"/>
</dbReference>
<comment type="subcellular location">
    <subcellularLocation>
        <location evidence="1 7">Cell membrane</location>
        <topology evidence="1 7">Multi-pass membrane protein</topology>
    </subcellularLocation>
</comment>
<keyword evidence="4 7" id="KW-0812">Transmembrane</keyword>
<comment type="caution">
    <text evidence="9">The sequence shown here is derived from an EMBL/GenBank/DDBJ whole genome shotgun (WGS) entry which is preliminary data.</text>
</comment>
<evidence type="ECO:0000259" key="8">
    <source>
        <dbReference type="PROSITE" id="PS50928"/>
    </source>
</evidence>
<feature type="transmembrane region" description="Helical" evidence="7">
    <location>
        <begin position="151"/>
        <end position="169"/>
    </location>
</feature>
<evidence type="ECO:0000256" key="3">
    <source>
        <dbReference type="ARBA" id="ARBA00022475"/>
    </source>
</evidence>
<name>A0A2M8QDA5_9CHLR</name>